<keyword evidence="2" id="KW-1133">Transmembrane helix</keyword>
<feature type="compositionally biased region" description="Low complexity" evidence="1">
    <location>
        <begin position="699"/>
        <end position="711"/>
    </location>
</feature>
<evidence type="ECO:0000313" key="4">
    <source>
        <dbReference type="Proteomes" id="UP000195570"/>
    </source>
</evidence>
<feature type="region of interest" description="Disordered" evidence="1">
    <location>
        <begin position="750"/>
        <end position="771"/>
    </location>
</feature>
<feature type="compositionally biased region" description="Polar residues" evidence="1">
    <location>
        <begin position="417"/>
        <end position="430"/>
    </location>
</feature>
<protein>
    <recommendedName>
        <fullName evidence="5">Transmembrane protein</fullName>
    </recommendedName>
</protein>
<accession>A0A1G4IJJ1</accession>
<sequence length="1407" mass="157917">MERTEDVTYLKLIPMCTAAERSEASLLLGTFVGCFSENDKLDLEVCDDSRYVLRGIRKSLRQLVYDGNGVEAKETLERLVHIVCERRMATAALRSPFVAPNTLTCYLPSSAQCERRGGVTMLRVLRELVGTASSLNNSIELNESGDYTGWPVSVLPCPLLYVVYYLTSAQCSEGSKDDFCSPWAKLFFGELLSLEGTENDELEAVVASYDDMPGTCTCGPTSRENLPHTQQPLLMKKIRHNITRLFSTSFPHHGAWRLLSFMDVYSAWIRRDLHRALDGATQALHAATFGEDKCTMLWIARHVLRFIHAFAVAATTNLANHDSRREMEYKLEHVNSHYNSSDDDSFACNDSIASQLYFPHSPSLLLDVRENFRFVLFSDWPDCSEAGERRGEDKTTFCRGDGVASRQTKHVNHRRSSGNSDNLPSGSATSRQFGTCRVSLFVSLLEVWLRAKKHTDAGEMVESRILIVNTLDSLFDNSASDEVPKGPFSAWEHRTAEYMCPIQWLRQVLLVNCAALVDSPTVLHMLWNWPHPLTTGESVFLAVCPTLTAGGLHSPILSCVPFCPTTSPMCLDDFIQLVDCWPLPVQVPLLMQRIWYKQQELQRPSVDKGGNRNTKGYNSTEDDMCCEEGERRLSLQWEVLRLCEILVDRARGLSGTLELSFTECSPHRALLEAITTVCELQEDILRVTATCLAGDHQTSSSRSPSSGSVSSDGTEVEVPNRADITTALGSCEELVCLRCREAFEDSASLFHRNGPTDKDDQREKLAGSGGHKTNATEDPLLFHLFPIISTTKPVVAHEVFWLAHKQLPRWAAVFLQNYGYLKVSAAVCRLRIAAAAFDPTTPQLAAEMLAAFPNNAVVAVHAAASLFASLHIVQAKQCINEAVQEYPHSAELHRVFHMIHSSGNRKQLRDQLKETPQRSRHKNIAGITYSHQYRGMCTVRYKVAQCDSVAHWLQVFASVVCVFFWIASLGLYFFDNVLRTAVDVSDSPPPSFQTSNETAIDGTPTHGARRRWSFKLFFSPLIYLSAFLLVYAITAAVVVPILAGRQSKWKRRCALVNRFLRSLLEEQSLVNTALNRINFCLRGMALVNIITAVQLVTSNIISLRTPDYRLEATNWMSTKSHVPNTLPDGDFTNWCIALSLLLPVLLFGVAFHGTAWRVVRGCDTMVGSATTYTTVFFIDLTTFIIFFPLHFICSVLVEPLLFTLVAAFTIGTSLPVLLERLPLVPPDSLLHPLSCPSADEKKQCHDRNDFCARSASFFSNRLLANMPPTKWSPNLNCVRALLCAHEVVWPPDRAQKTKSQHRFNNFCSSINNTNGCQHPLQQLLCRCIRWYITMHSFLFWGSVARYEKSRSAVRLELVHEGYREFFQPQSAASWETATQDSNELRVVTLPFKSLDHQKMPKSETLFG</sequence>
<keyword evidence="2" id="KW-0472">Membrane</keyword>
<evidence type="ECO:0008006" key="5">
    <source>
        <dbReference type="Google" id="ProtNLM"/>
    </source>
</evidence>
<comment type="caution">
    <text evidence="3">The sequence shown here is derived from an EMBL/GenBank/DDBJ whole genome shotgun (WGS) entry which is preliminary data.</text>
</comment>
<evidence type="ECO:0000256" key="1">
    <source>
        <dbReference type="SAM" id="MobiDB-lite"/>
    </source>
</evidence>
<feature type="compositionally biased region" description="Basic residues" evidence="1">
    <location>
        <begin position="407"/>
        <end position="416"/>
    </location>
</feature>
<dbReference type="PROSITE" id="PS51257">
    <property type="entry name" value="PROKAR_LIPOPROTEIN"/>
    <property type="match status" value="1"/>
</dbReference>
<dbReference type="RefSeq" id="XP_067083170.1">
    <property type="nucleotide sequence ID" value="XM_067227069.1"/>
</dbReference>
<keyword evidence="2" id="KW-0812">Transmembrane</keyword>
<dbReference type="GeneID" id="92378223"/>
<feature type="transmembrane region" description="Helical" evidence="2">
    <location>
        <begin position="1199"/>
        <end position="1218"/>
    </location>
</feature>
<feature type="transmembrane region" description="Helical" evidence="2">
    <location>
        <begin position="952"/>
        <end position="974"/>
    </location>
</feature>
<organism evidence="3 4">
    <name type="scientific">Trypanosoma equiperdum</name>
    <dbReference type="NCBI Taxonomy" id="5694"/>
    <lineage>
        <taxon>Eukaryota</taxon>
        <taxon>Discoba</taxon>
        <taxon>Euglenozoa</taxon>
        <taxon>Kinetoplastea</taxon>
        <taxon>Metakinetoplastina</taxon>
        <taxon>Trypanosomatida</taxon>
        <taxon>Trypanosomatidae</taxon>
        <taxon>Trypanosoma</taxon>
    </lineage>
</organism>
<reference evidence="3" key="1">
    <citation type="submission" date="2016-09" db="EMBL/GenBank/DDBJ databases">
        <authorList>
            <person name="Hebert L."/>
            <person name="Moumen B."/>
        </authorList>
    </citation>
    <scope>NUCLEOTIDE SEQUENCE [LARGE SCALE GENOMIC DNA]</scope>
    <source>
        <strain evidence="3">OVI</strain>
    </source>
</reference>
<proteinExistence type="predicted"/>
<feature type="compositionally biased region" description="Basic and acidic residues" evidence="1">
    <location>
        <begin position="754"/>
        <end position="765"/>
    </location>
</feature>
<dbReference type="VEuPathDB" id="TriTrypDB:TEOVI_000428300"/>
<evidence type="ECO:0000313" key="3">
    <source>
        <dbReference type="EMBL" id="SCU72705.1"/>
    </source>
</evidence>
<evidence type="ECO:0000256" key="2">
    <source>
        <dbReference type="SAM" id="Phobius"/>
    </source>
</evidence>
<feature type="transmembrane region" description="Helical" evidence="2">
    <location>
        <begin position="1016"/>
        <end position="1042"/>
    </location>
</feature>
<feature type="transmembrane region" description="Helical" evidence="2">
    <location>
        <begin position="1165"/>
        <end position="1187"/>
    </location>
</feature>
<dbReference type="Proteomes" id="UP000195570">
    <property type="component" value="Unassembled WGS sequence"/>
</dbReference>
<feature type="region of interest" description="Disordered" evidence="1">
    <location>
        <begin position="695"/>
        <end position="716"/>
    </location>
</feature>
<dbReference type="EMBL" id="CZPT02001905">
    <property type="protein sequence ID" value="SCU72705.1"/>
    <property type="molecule type" value="Genomic_DNA"/>
</dbReference>
<feature type="region of interest" description="Disordered" evidence="1">
    <location>
        <begin position="386"/>
        <end position="430"/>
    </location>
</feature>
<feature type="transmembrane region" description="Helical" evidence="2">
    <location>
        <begin position="1131"/>
        <end position="1153"/>
    </location>
</feature>
<gene>
    <name evidence="3" type="ORF">TEOVI_000428300</name>
</gene>
<keyword evidence="4" id="KW-1185">Reference proteome</keyword>
<feature type="compositionally biased region" description="Basic and acidic residues" evidence="1">
    <location>
        <begin position="386"/>
        <end position="396"/>
    </location>
</feature>
<name>A0A1G4IJJ1_TRYEQ</name>